<dbReference type="PROSITE" id="PS50943">
    <property type="entry name" value="HTH_CROC1"/>
    <property type="match status" value="1"/>
</dbReference>
<dbReference type="Gene3D" id="1.25.40.10">
    <property type="entry name" value="Tetratricopeptide repeat domain"/>
    <property type="match status" value="3"/>
</dbReference>
<keyword evidence="9" id="KW-1185">Reference proteome</keyword>
<evidence type="ECO:0000256" key="1">
    <source>
        <dbReference type="ARBA" id="ARBA00004496"/>
    </source>
</evidence>
<dbReference type="Pfam" id="PF14559">
    <property type="entry name" value="TPR_19"/>
    <property type="match status" value="1"/>
</dbReference>
<dbReference type="InterPro" id="IPR051476">
    <property type="entry name" value="Bac_ResReg_Asp_Phosphatase"/>
</dbReference>
<dbReference type="RefSeq" id="WP_267152260.1">
    <property type="nucleotide sequence ID" value="NZ_JAPMLT010000008.1"/>
</dbReference>
<protein>
    <submittedName>
        <fullName evidence="8">Helix-turn-helix transcriptional regulator</fullName>
    </submittedName>
</protein>
<evidence type="ECO:0000259" key="7">
    <source>
        <dbReference type="PROSITE" id="PS50943"/>
    </source>
</evidence>
<dbReference type="Pfam" id="PF01381">
    <property type="entry name" value="HTH_3"/>
    <property type="match status" value="1"/>
</dbReference>
<gene>
    <name evidence="8" type="ORF">OS242_13760</name>
</gene>
<proteinExistence type="inferred from homology"/>
<dbReference type="SUPFAM" id="SSF48452">
    <property type="entry name" value="TPR-like"/>
    <property type="match status" value="2"/>
</dbReference>
<dbReference type="CDD" id="cd00093">
    <property type="entry name" value="HTH_XRE"/>
    <property type="match status" value="1"/>
</dbReference>
<feature type="domain" description="HTH cro/C1-type" evidence="7">
    <location>
        <begin position="8"/>
        <end position="61"/>
    </location>
</feature>
<evidence type="ECO:0000313" key="8">
    <source>
        <dbReference type="EMBL" id="MCX7571011.1"/>
    </source>
</evidence>
<dbReference type="InterPro" id="IPR010982">
    <property type="entry name" value="Lambda_DNA-bd_dom_sf"/>
</dbReference>
<dbReference type="SUPFAM" id="SSF47413">
    <property type="entry name" value="lambda repressor-like DNA-binding domains"/>
    <property type="match status" value="1"/>
</dbReference>
<dbReference type="Gene3D" id="1.10.260.40">
    <property type="entry name" value="lambda repressor-like DNA-binding domains"/>
    <property type="match status" value="1"/>
</dbReference>
<sequence>MSSLGQRIKELRMKREMTQMDLSRGLCTPSMISQIESDRARPSYKVLFAIAERLDVSLDKLLADVNLDMEYTSKYKMALALVQAREYASAIPLLEELLGESRTQVPETETLFELGICYLETGRVSEASVAFAKVSEQASEREDVRLMVSALIQLGAAAEKDKELQLAIYHTQRALEEYRRGELCEPQLQARALYQIAALSQAIGKVDEAARYYADVLACYEGISDLDGIGRTYLRLSETYQKAGDFEKSGEYAMLALAILKTRNHLTAYRDVQRQLILLERHEKSWETAVLELKRFAAQYEEQDELERAGETYADIAEVYLENDMSDEAMEAARQAIRLMKNKQRALGKAHQVLSFVQFRYGCAQDGRVHYDEAMSIYESLGLLAELEELTLSLCQYLDEQGQYQEAFKRLEKYHDILHNKLRKRGIAL</sequence>
<dbReference type="InterPro" id="IPR011990">
    <property type="entry name" value="TPR-like_helical_dom_sf"/>
</dbReference>
<comment type="subcellular location">
    <subcellularLocation>
        <location evidence="1">Cytoplasm</location>
    </subcellularLocation>
</comment>
<keyword evidence="3" id="KW-0677">Repeat</keyword>
<accession>A0ABT3X5V4</accession>
<keyword evidence="2" id="KW-0963">Cytoplasm</keyword>
<reference evidence="8 9" key="1">
    <citation type="submission" date="2022-11" db="EMBL/GenBank/DDBJ databases">
        <title>Study of microbial diversity in lake waters.</title>
        <authorList>
            <person name="Zhang J."/>
        </authorList>
    </citation>
    <scope>NUCLEOTIDE SEQUENCE [LARGE SCALE GENOMIC DNA]</scope>
    <source>
        <strain evidence="8 9">DT12</strain>
    </source>
</reference>
<dbReference type="PANTHER" id="PTHR46630">
    <property type="entry name" value="TETRATRICOPEPTIDE REPEAT PROTEIN 29"/>
    <property type="match status" value="1"/>
</dbReference>
<keyword evidence="4 6" id="KW-0802">TPR repeat</keyword>
<evidence type="ECO:0000256" key="2">
    <source>
        <dbReference type="ARBA" id="ARBA00022490"/>
    </source>
</evidence>
<dbReference type="SMART" id="SM00028">
    <property type="entry name" value="TPR"/>
    <property type="match status" value="6"/>
</dbReference>
<dbReference type="PROSITE" id="PS50005">
    <property type="entry name" value="TPR"/>
    <property type="match status" value="1"/>
</dbReference>
<evidence type="ECO:0000256" key="5">
    <source>
        <dbReference type="ARBA" id="ARBA00038253"/>
    </source>
</evidence>
<dbReference type="InterPro" id="IPR001387">
    <property type="entry name" value="Cro/C1-type_HTH"/>
</dbReference>
<evidence type="ECO:0000256" key="3">
    <source>
        <dbReference type="ARBA" id="ARBA00022737"/>
    </source>
</evidence>
<dbReference type="Proteomes" id="UP001208017">
    <property type="component" value="Unassembled WGS sequence"/>
</dbReference>
<feature type="repeat" description="TPR" evidence="6">
    <location>
        <begin position="310"/>
        <end position="343"/>
    </location>
</feature>
<comment type="caution">
    <text evidence="8">The sequence shown here is derived from an EMBL/GenBank/DDBJ whole genome shotgun (WGS) entry which is preliminary data.</text>
</comment>
<dbReference type="SMART" id="SM00530">
    <property type="entry name" value="HTH_XRE"/>
    <property type="match status" value="1"/>
</dbReference>
<organism evidence="8 9">
    <name type="scientific">Tumebacillus lacus</name>
    <dbReference type="NCBI Taxonomy" id="2995335"/>
    <lineage>
        <taxon>Bacteria</taxon>
        <taxon>Bacillati</taxon>
        <taxon>Bacillota</taxon>
        <taxon>Bacilli</taxon>
        <taxon>Bacillales</taxon>
        <taxon>Alicyclobacillaceae</taxon>
        <taxon>Tumebacillus</taxon>
    </lineage>
</organism>
<comment type="similarity">
    <text evidence="5">Belongs to the Rap family.</text>
</comment>
<dbReference type="InterPro" id="IPR019734">
    <property type="entry name" value="TPR_rpt"/>
</dbReference>
<evidence type="ECO:0000313" key="9">
    <source>
        <dbReference type="Proteomes" id="UP001208017"/>
    </source>
</evidence>
<dbReference type="Pfam" id="PF13181">
    <property type="entry name" value="TPR_8"/>
    <property type="match status" value="1"/>
</dbReference>
<evidence type="ECO:0000256" key="4">
    <source>
        <dbReference type="ARBA" id="ARBA00022803"/>
    </source>
</evidence>
<name>A0ABT3X5V4_9BACL</name>
<dbReference type="Pfam" id="PF13424">
    <property type="entry name" value="TPR_12"/>
    <property type="match status" value="1"/>
</dbReference>
<evidence type="ECO:0000256" key="6">
    <source>
        <dbReference type="PROSITE-ProRule" id="PRU00339"/>
    </source>
</evidence>
<dbReference type="PANTHER" id="PTHR46630:SF1">
    <property type="entry name" value="TETRATRICOPEPTIDE REPEAT PROTEIN 29"/>
    <property type="match status" value="1"/>
</dbReference>
<dbReference type="EMBL" id="JAPMLT010000008">
    <property type="protein sequence ID" value="MCX7571011.1"/>
    <property type="molecule type" value="Genomic_DNA"/>
</dbReference>